<dbReference type="EMBL" id="BARS01011658">
    <property type="protein sequence ID" value="GAF92333.1"/>
    <property type="molecule type" value="Genomic_DNA"/>
</dbReference>
<dbReference type="Pfam" id="PF00665">
    <property type="entry name" value="rve"/>
    <property type="match status" value="1"/>
</dbReference>
<feature type="non-terminal residue" evidence="2">
    <location>
        <position position="259"/>
    </location>
</feature>
<organism evidence="2">
    <name type="scientific">marine sediment metagenome</name>
    <dbReference type="NCBI Taxonomy" id="412755"/>
    <lineage>
        <taxon>unclassified sequences</taxon>
        <taxon>metagenomes</taxon>
        <taxon>ecological metagenomes</taxon>
    </lineage>
</organism>
<dbReference type="GO" id="GO:0015074">
    <property type="term" value="P:DNA integration"/>
    <property type="evidence" value="ECO:0007669"/>
    <property type="project" value="InterPro"/>
</dbReference>
<comment type="caution">
    <text evidence="2">The sequence shown here is derived from an EMBL/GenBank/DDBJ whole genome shotgun (WGS) entry which is preliminary data.</text>
</comment>
<dbReference type="Gene3D" id="3.30.420.10">
    <property type="entry name" value="Ribonuclease H-like superfamily/Ribonuclease H"/>
    <property type="match status" value="1"/>
</dbReference>
<name>X0TFI2_9ZZZZ</name>
<protein>
    <recommendedName>
        <fullName evidence="1">Integrase catalytic domain-containing protein</fullName>
    </recommendedName>
</protein>
<accession>X0TFI2</accession>
<dbReference type="PANTHER" id="PTHR35004">
    <property type="entry name" value="TRANSPOSASE RV3428C-RELATED"/>
    <property type="match status" value="1"/>
</dbReference>
<proteinExistence type="predicted"/>
<feature type="domain" description="Integrase catalytic" evidence="1">
    <location>
        <begin position="28"/>
        <end position="193"/>
    </location>
</feature>
<evidence type="ECO:0000259" key="1">
    <source>
        <dbReference type="PROSITE" id="PS50994"/>
    </source>
</evidence>
<dbReference type="InterPro" id="IPR001584">
    <property type="entry name" value="Integrase_cat-core"/>
</dbReference>
<sequence length="259" mass="30627">TSWQSIYRLFKREGVDEEVPRKDRRRFEAELPNDLWQSDCMHGPKVEVEGTMRKSFLFAFIDDHSRLIPHAAFYLRENLESFLACFQRALEKRGVPRKLYVDNGPSYRAHQLEHITACLGIALIHCTPYEAEGKGKIERWIKTVRMRFVPTLPEKLTLQQLNERLWEWVDKDYHLRVHGSTKQKPLDRYLGHIELIRAAPKNLFDYFRVKITRKVYKDRTVFLLGKVYEAPVALIEKRVALLYHEKDPGRIEIVYNGSS</sequence>
<dbReference type="AlphaFoldDB" id="X0TFI2"/>
<feature type="non-terminal residue" evidence="2">
    <location>
        <position position="1"/>
    </location>
</feature>
<reference evidence="2" key="1">
    <citation type="journal article" date="2014" name="Front. Microbiol.">
        <title>High frequency of phylogenetically diverse reductive dehalogenase-homologous genes in deep subseafloor sedimentary metagenomes.</title>
        <authorList>
            <person name="Kawai M."/>
            <person name="Futagami T."/>
            <person name="Toyoda A."/>
            <person name="Takaki Y."/>
            <person name="Nishi S."/>
            <person name="Hori S."/>
            <person name="Arai W."/>
            <person name="Tsubouchi T."/>
            <person name="Morono Y."/>
            <person name="Uchiyama I."/>
            <person name="Ito T."/>
            <person name="Fujiyama A."/>
            <person name="Inagaki F."/>
            <person name="Takami H."/>
        </authorList>
    </citation>
    <scope>NUCLEOTIDE SEQUENCE</scope>
    <source>
        <strain evidence="2">Expedition CK06-06</strain>
    </source>
</reference>
<evidence type="ECO:0000313" key="2">
    <source>
        <dbReference type="EMBL" id="GAF92333.1"/>
    </source>
</evidence>
<dbReference type="SUPFAM" id="SSF53098">
    <property type="entry name" value="Ribonuclease H-like"/>
    <property type="match status" value="1"/>
</dbReference>
<dbReference type="InterPro" id="IPR012337">
    <property type="entry name" value="RNaseH-like_sf"/>
</dbReference>
<dbReference type="PANTHER" id="PTHR35004:SF6">
    <property type="entry name" value="TRANSPOSASE"/>
    <property type="match status" value="1"/>
</dbReference>
<dbReference type="GO" id="GO:0003676">
    <property type="term" value="F:nucleic acid binding"/>
    <property type="evidence" value="ECO:0007669"/>
    <property type="project" value="InterPro"/>
</dbReference>
<gene>
    <name evidence="2" type="ORF">S01H1_21122</name>
</gene>
<dbReference type="InterPro" id="IPR036397">
    <property type="entry name" value="RNaseH_sf"/>
</dbReference>
<dbReference type="PROSITE" id="PS50994">
    <property type="entry name" value="INTEGRASE"/>
    <property type="match status" value="1"/>
</dbReference>